<keyword evidence="3" id="KW-0804">Transcription</keyword>
<dbReference type="OrthoDB" id="9809462at2"/>
<evidence type="ECO:0000256" key="1">
    <source>
        <dbReference type="ARBA" id="ARBA00023015"/>
    </source>
</evidence>
<evidence type="ECO:0000256" key="3">
    <source>
        <dbReference type="ARBA" id="ARBA00023163"/>
    </source>
</evidence>
<reference evidence="5 6" key="1">
    <citation type="submission" date="2018-11" db="EMBL/GenBank/DDBJ databases">
        <title>Trebonia kvetii gen.nov., sp.nov., a novel acidophilic actinobacterium, and proposal of the new actinobacterial family Treboniaceae fam. nov.</title>
        <authorList>
            <person name="Rapoport D."/>
            <person name="Sagova-Mareckova M."/>
            <person name="Sedlacek I."/>
            <person name="Provaznik J."/>
            <person name="Kralova S."/>
            <person name="Pavlinic D."/>
            <person name="Benes V."/>
            <person name="Kopecky J."/>
        </authorList>
    </citation>
    <scope>NUCLEOTIDE SEQUENCE [LARGE SCALE GENOMIC DNA]</scope>
    <source>
        <strain evidence="5 6">15Tr583</strain>
    </source>
</reference>
<dbReference type="PRINTS" id="PR00033">
    <property type="entry name" value="HTHASNC"/>
</dbReference>
<dbReference type="InterPro" id="IPR000485">
    <property type="entry name" value="AsnC-type_HTH_dom"/>
</dbReference>
<dbReference type="SMART" id="SM00344">
    <property type="entry name" value="HTH_ASNC"/>
    <property type="match status" value="1"/>
</dbReference>
<sequence length="165" mass="17202">MQELDALDLALVTALRENPRAGALELSRVTRVARATAESRLRRMEQAGIITGYGPDIDVAAAGFAVLAFVTLEIAQGALSAVQADLAAIPAVLEAYAVTGSADVVCKVAATSHADLQQVLLRIDSSPSVARSTSAIVLSTVIAPRDLPLLQSREPASAPRSPSFR</sequence>
<dbReference type="InterPro" id="IPR036388">
    <property type="entry name" value="WH-like_DNA-bd_sf"/>
</dbReference>
<dbReference type="AlphaFoldDB" id="A0A6P2C3P0"/>
<dbReference type="InterPro" id="IPR019888">
    <property type="entry name" value="Tscrpt_reg_AsnC-like"/>
</dbReference>
<evidence type="ECO:0000259" key="4">
    <source>
        <dbReference type="PROSITE" id="PS50956"/>
    </source>
</evidence>
<gene>
    <name evidence="5" type="ORF">EAS64_00510</name>
</gene>
<dbReference type="EMBL" id="RPFW01000001">
    <property type="protein sequence ID" value="TVZ05994.1"/>
    <property type="molecule type" value="Genomic_DNA"/>
</dbReference>
<comment type="caution">
    <text evidence="5">The sequence shown here is derived from an EMBL/GenBank/DDBJ whole genome shotgun (WGS) entry which is preliminary data.</text>
</comment>
<dbReference type="Gene3D" id="3.30.70.920">
    <property type="match status" value="1"/>
</dbReference>
<keyword evidence="1" id="KW-0805">Transcription regulation</keyword>
<dbReference type="Pfam" id="PF13412">
    <property type="entry name" value="HTH_24"/>
    <property type="match status" value="1"/>
</dbReference>
<dbReference type="PANTHER" id="PTHR30154:SF34">
    <property type="entry name" value="TRANSCRIPTIONAL REGULATOR AZLB"/>
    <property type="match status" value="1"/>
</dbReference>
<name>A0A6P2C3P0_9ACTN</name>
<organism evidence="5 6">
    <name type="scientific">Trebonia kvetii</name>
    <dbReference type="NCBI Taxonomy" id="2480626"/>
    <lineage>
        <taxon>Bacteria</taxon>
        <taxon>Bacillati</taxon>
        <taxon>Actinomycetota</taxon>
        <taxon>Actinomycetes</taxon>
        <taxon>Streptosporangiales</taxon>
        <taxon>Treboniaceae</taxon>
        <taxon>Trebonia</taxon>
    </lineage>
</organism>
<dbReference type="Gene3D" id="1.10.10.10">
    <property type="entry name" value="Winged helix-like DNA-binding domain superfamily/Winged helix DNA-binding domain"/>
    <property type="match status" value="1"/>
</dbReference>
<dbReference type="Pfam" id="PF01037">
    <property type="entry name" value="AsnC_trans_reg"/>
    <property type="match status" value="1"/>
</dbReference>
<dbReference type="GO" id="GO:0005829">
    <property type="term" value="C:cytosol"/>
    <property type="evidence" value="ECO:0007669"/>
    <property type="project" value="TreeGrafter"/>
</dbReference>
<dbReference type="InterPro" id="IPR036390">
    <property type="entry name" value="WH_DNA-bd_sf"/>
</dbReference>
<dbReference type="Proteomes" id="UP000460272">
    <property type="component" value="Unassembled WGS sequence"/>
</dbReference>
<dbReference type="GO" id="GO:0043565">
    <property type="term" value="F:sequence-specific DNA binding"/>
    <property type="evidence" value="ECO:0007669"/>
    <property type="project" value="InterPro"/>
</dbReference>
<keyword evidence="2" id="KW-0238">DNA-binding</keyword>
<dbReference type="SUPFAM" id="SSF46785">
    <property type="entry name" value="Winged helix' DNA-binding domain"/>
    <property type="match status" value="1"/>
</dbReference>
<dbReference type="PROSITE" id="PS50956">
    <property type="entry name" value="HTH_ASNC_2"/>
    <property type="match status" value="1"/>
</dbReference>
<accession>A0A6P2C3P0</accession>
<evidence type="ECO:0000313" key="5">
    <source>
        <dbReference type="EMBL" id="TVZ05994.1"/>
    </source>
</evidence>
<dbReference type="InterPro" id="IPR011008">
    <property type="entry name" value="Dimeric_a/b-barrel"/>
</dbReference>
<dbReference type="GO" id="GO:0043200">
    <property type="term" value="P:response to amino acid"/>
    <property type="evidence" value="ECO:0007669"/>
    <property type="project" value="TreeGrafter"/>
</dbReference>
<dbReference type="InterPro" id="IPR019887">
    <property type="entry name" value="Tscrpt_reg_AsnC/Lrp_C"/>
</dbReference>
<evidence type="ECO:0000313" key="6">
    <source>
        <dbReference type="Proteomes" id="UP000460272"/>
    </source>
</evidence>
<feature type="domain" description="HTH asnC-type" evidence="4">
    <location>
        <begin position="4"/>
        <end position="65"/>
    </location>
</feature>
<keyword evidence="6" id="KW-1185">Reference proteome</keyword>
<dbReference type="PANTHER" id="PTHR30154">
    <property type="entry name" value="LEUCINE-RESPONSIVE REGULATORY PROTEIN"/>
    <property type="match status" value="1"/>
</dbReference>
<dbReference type="RefSeq" id="WP_145850747.1">
    <property type="nucleotide sequence ID" value="NZ_RPFW01000001.1"/>
</dbReference>
<proteinExistence type="predicted"/>
<dbReference type="SUPFAM" id="SSF54909">
    <property type="entry name" value="Dimeric alpha+beta barrel"/>
    <property type="match status" value="1"/>
</dbReference>
<evidence type="ECO:0000256" key="2">
    <source>
        <dbReference type="ARBA" id="ARBA00023125"/>
    </source>
</evidence>
<protein>
    <submittedName>
        <fullName evidence="5">Lrp/AsnC family transcriptional regulator</fullName>
    </submittedName>
</protein>